<evidence type="ECO:0000256" key="4">
    <source>
        <dbReference type="PIRSR" id="PIRSR036894-2"/>
    </source>
</evidence>
<dbReference type="Pfam" id="PF20511">
    <property type="entry name" value="PMI_typeI_cat"/>
    <property type="match status" value="1"/>
</dbReference>
<feature type="active site" evidence="4">
    <location>
        <position position="161"/>
    </location>
</feature>
<evidence type="ECO:0000313" key="6">
    <source>
        <dbReference type="EMBL" id="OLU39067.1"/>
    </source>
</evidence>
<dbReference type="PIRSF" id="PIRSF036894">
    <property type="entry name" value="PMI_Firm_short"/>
    <property type="match status" value="1"/>
</dbReference>
<dbReference type="EMBL" id="MPJW01000142">
    <property type="protein sequence ID" value="OLU39067.1"/>
    <property type="molecule type" value="Genomic_DNA"/>
</dbReference>
<keyword evidence="7" id="KW-1185">Reference proteome</keyword>
<dbReference type="Proteomes" id="UP000186341">
    <property type="component" value="Unassembled WGS sequence"/>
</dbReference>
<evidence type="ECO:0000256" key="3">
    <source>
        <dbReference type="PIRSR" id="PIRSR036894-1"/>
    </source>
</evidence>
<dbReference type="PANTHER" id="PTHR42742:SF3">
    <property type="entry name" value="FRUCTOKINASE"/>
    <property type="match status" value="1"/>
</dbReference>
<evidence type="ECO:0000313" key="7">
    <source>
        <dbReference type="Proteomes" id="UP000186341"/>
    </source>
</evidence>
<evidence type="ECO:0000256" key="2">
    <source>
        <dbReference type="ARBA" id="ARBA00022833"/>
    </source>
</evidence>
<dbReference type="SUPFAM" id="SSF51182">
    <property type="entry name" value="RmlC-like cupins"/>
    <property type="match status" value="1"/>
</dbReference>
<proteinExistence type="predicted"/>
<comment type="cofactor">
    <cofactor evidence="3">
        <name>Zn(2+)</name>
        <dbReference type="ChEBI" id="CHEBI:29105"/>
    </cofactor>
    <text evidence="3">Binds 1 zinc ion per subunit.</text>
</comment>
<feature type="binding site" evidence="3">
    <location>
        <position position="83"/>
    </location>
    <ligand>
        <name>Zn(2+)</name>
        <dbReference type="ChEBI" id="CHEBI:29105"/>
    </ligand>
</feature>
<dbReference type="GeneID" id="82202981"/>
<sequence length="270" mass="30831">MAKMFKTRPFVSERPWGYELWTLSTHRSGQSEVLPSGENLLEYLGSPLPILIKVIKANEPLSVQVHPDDAYANKYENDNGKTECWYILEAEEEAKLIAGIKPGYDRESMKKIIDEGRLEEVMEYIPVKAGDMVYIPAGTVHAIMGGLKLFEVQQSSDSTYRMYDWGRDREMHIEKSLDVIDYEGKNKPGKIDHFKVLETPYFNVEKVVCKDHVNGIVSSPFETINICKGSGRIVSDEDGQEIEFVPEDTIYIPQGLKYTVEGDVEYLRTY</sequence>
<dbReference type="OrthoDB" id="9808275at2"/>
<dbReference type="InterPro" id="IPR014628">
    <property type="entry name" value="Man6P_isomerase_Firm_short"/>
</dbReference>
<organism evidence="6 7">
    <name type="scientific">Ileibacterium valens</name>
    <dbReference type="NCBI Taxonomy" id="1862668"/>
    <lineage>
        <taxon>Bacteria</taxon>
        <taxon>Bacillati</taxon>
        <taxon>Bacillota</taxon>
        <taxon>Erysipelotrichia</taxon>
        <taxon>Erysipelotrichales</taxon>
        <taxon>Erysipelotrichaceae</taxon>
        <taxon>Ileibacterium</taxon>
    </lineage>
</organism>
<dbReference type="PANTHER" id="PTHR42742">
    <property type="entry name" value="TRANSCRIPTIONAL REPRESSOR MPRA"/>
    <property type="match status" value="1"/>
</dbReference>
<feature type="binding site" evidence="3">
    <location>
        <position position="66"/>
    </location>
    <ligand>
        <name>Zn(2+)</name>
        <dbReference type="ChEBI" id="CHEBI:29105"/>
    </ligand>
</feature>
<gene>
    <name evidence="6" type="ORF">BO222_07245</name>
</gene>
<accession>A0A1U7NFI4</accession>
<dbReference type="CDD" id="cd07010">
    <property type="entry name" value="cupin_PMI_type_I_N_bac"/>
    <property type="match status" value="1"/>
</dbReference>
<protein>
    <submittedName>
        <fullName evidence="6">Mannose-6-phosphate isomerase</fullName>
    </submittedName>
</protein>
<feature type="domain" description="Phosphomannose isomerase type I catalytic" evidence="5">
    <location>
        <begin position="38"/>
        <end position="83"/>
    </location>
</feature>
<keyword evidence="1 3" id="KW-0479">Metal-binding</keyword>
<feature type="binding site" evidence="3">
    <location>
        <position position="141"/>
    </location>
    <ligand>
        <name>Zn(2+)</name>
        <dbReference type="ChEBI" id="CHEBI:29105"/>
    </ligand>
</feature>
<dbReference type="InterPro" id="IPR011051">
    <property type="entry name" value="RmlC_Cupin_sf"/>
</dbReference>
<reference evidence="6 7" key="1">
    <citation type="submission" date="2016-11" db="EMBL/GenBank/DDBJ databases">
        <title>Description of two novel members of the family Erysipelotrichaceae: Ileibacterium lipovorans gen. nov., sp. nov. and Dubosiella newyorkensis, gen. nov., sp. nov.</title>
        <authorList>
            <person name="Cox L.M."/>
            <person name="Sohn J."/>
            <person name="Tyrrell K.L."/>
            <person name="Citron D.M."/>
            <person name="Lawson P.A."/>
            <person name="Patel N.B."/>
            <person name="Iizumi T."/>
            <person name="Perez-Perez G.I."/>
            <person name="Goldstein E.J."/>
            <person name="Blaser M.J."/>
        </authorList>
    </citation>
    <scope>NUCLEOTIDE SEQUENCE [LARGE SCALE GENOMIC DNA]</scope>
    <source>
        <strain evidence="6 7">NYU-BL-A3</strain>
    </source>
</reference>
<dbReference type="InterPro" id="IPR014710">
    <property type="entry name" value="RmlC-like_jellyroll"/>
</dbReference>
<keyword evidence="6" id="KW-0413">Isomerase</keyword>
<comment type="caution">
    <text evidence="6">The sequence shown here is derived from an EMBL/GenBank/DDBJ whole genome shotgun (WGS) entry which is preliminary data.</text>
</comment>
<dbReference type="GO" id="GO:0005975">
    <property type="term" value="P:carbohydrate metabolic process"/>
    <property type="evidence" value="ECO:0007669"/>
    <property type="project" value="InterPro"/>
</dbReference>
<dbReference type="InterPro" id="IPR046457">
    <property type="entry name" value="PMI_typeI_cat"/>
</dbReference>
<dbReference type="Gene3D" id="2.60.120.10">
    <property type="entry name" value="Jelly Rolls"/>
    <property type="match status" value="2"/>
</dbReference>
<dbReference type="GO" id="GO:0004476">
    <property type="term" value="F:mannose-6-phosphate isomerase activity"/>
    <property type="evidence" value="ECO:0007669"/>
    <property type="project" value="InterPro"/>
</dbReference>
<dbReference type="RefSeq" id="WP_075819740.1">
    <property type="nucleotide sequence ID" value="NZ_CAJUTZ010000065.1"/>
</dbReference>
<evidence type="ECO:0000256" key="1">
    <source>
        <dbReference type="ARBA" id="ARBA00022723"/>
    </source>
</evidence>
<evidence type="ECO:0000259" key="5">
    <source>
        <dbReference type="Pfam" id="PF20511"/>
    </source>
</evidence>
<dbReference type="AlphaFoldDB" id="A0A1U7NFI4"/>
<name>A0A1U7NFI4_9FIRM</name>
<dbReference type="InterPro" id="IPR051804">
    <property type="entry name" value="Carb_Metab_Reg_Kinase/Isom"/>
</dbReference>
<dbReference type="GO" id="GO:0008270">
    <property type="term" value="F:zinc ion binding"/>
    <property type="evidence" value="ECO:0007669"/>
    <property type="project" value="InterPro"/>
</dbReference>
<keyword evidence="2 3" id="KW-0862">Zinc</keyword>